<feature type="region of interest" description="Disordered" evidence="11">
    <location>
        <begin position="517"/>
        <end position="582"/>
    </location>
</feature>
<organism evidence="13 14">
    <name type="scientific">Klebsormidium nitens</name>
    <name type="common">Green alga</name>
    <name type="synonym">Ulothrix nitens</name>
    <dbReference type="NCBI Taxonomy" id="105231"/>
    <lineage>
        <taxon>Eukaryota</taxon>
        <taxon>Viridiplantae</taxon>
        <taxon>Streptophyta</taxon>
        <taxon>Klebsormidiophyceae</taxon>
        <taxon>Klebsormidiales</taxon>
        <taxon>Klebsormidiaceae</taxon>
        <taxon>Klebsormidium</taxon>
    </lineage>
</organism>
<feature type="compositionally biased region" description="Polar residues" evidence="11">
    <location>
        <begin position="521"/>
        <end position="531"/>
    </location>
</feature>
<reference evidence="13 14" key="1">
    <citation type="journal article" date="2014" name="Nat. Commun.">
        <title>Klebsormidium flaccidum genome reveals primary factors for plant terrestrial adaptation.</title>
        <authorList>
            <person name="Hori K."/>
            <person name="Maruyama F."/>
            <person name="Fujisawa T."/>
            <person name="Togashi T."/>
            <person name="Yamamoto N."/>
            <person name="Seo M."/>
            <person name="Sato S."/>
            <person name="Yamada T."/>
            <person name="Mori H."/>
            <person name="Tajima N."/>
            <person name="Moriyama T."/>
            <person name="Ikeuchi M."/>
            <person name="Watanabe M."/>
            <person name="Wada H."/>
            <person name="Kobayashi K."/>
            <person name="Saito M."/>
            <person name="Masuda T."/>
            <person name="Sasaki-Sekimoto Y."/>
            <person name="Mashiguchi K."/>
            <person name="Awai K."/>
            <person name="Shimojima M."/>
            <person name="Masuda S."/>
            <person name="Iwai M."/>
            <person name="Nobusawa T."/>
            <person name="Narise T."/>
            <person name="Kondo S."/>
            <person name="Saito H."/>
            <person name="Sato R."/>
            <person name="Murakawa M."/>
            <person name="Ihara Y."/>
            <person name="Oshima-Yamada Y."/>
            <person name="Ohtaka K."/>
            <person name="Satoh M."/>
            <person name="Sonobe K."/>
            <person name="Ishii M."/>
            <person name="Ohtani R."/>
            <person name="Kanamori-Sato M."/>
            <person name="Honoki R."/>
            <person name="Miyazaki D."/>
            <person name="Mochizuki H."/>
            <person name="Umetsu J."/>
            <person name="Higashi K."/>
            <person name="Shibata D."/>
            <person name="Kamiya Y."/>
            <person name="Sato N."/>
            <person name="Nakamura Y."/>
            <person name="Tabata S."/>
            <person name="Ida S."/>
            <person name="Kurokawa K."/>
            <person name="Ohta H."/>
        </authorList>
    </citation>
    <scope>NUCLEOTIDE SEQUENCE [LARGE SCALE GENOMIC DNA]</scope>
    <source>
        <strain evidence="13 14">NIES-2285</strain>
    </source>
</reference>
<feature type="domain" description="EF-hand" evidence="12">
    <location>
        <begin position="27"/>
        <end position="62"/>
    </location>
</feature>
<dbReference type="Gene3D" id="1.50.40.10">
    <property type="entry name" value="Mitochondrial carrier domain"/>
    <property type="match status" value="1"/>
</dbReference>
<feature type="repeat" description="Solcar" evidence="9">
    <location>
        <begin position="375"/>
        <end position="456"/>
    </location>
</feature>
<gene>
    <name evidence="13" type="ORF">KFL_000840070</name>
</gene>
<feature type="compositionally biased region" description="Basic and acidic residues" evidence="11">
    <location>
        <begin position="537"/>
        <end position="550"/>
    </location>
</feature>
<feature type="compositionally biased region" description="Basic and acidic residues" evidence="11">
    <location>
        <begin position="686"/>
        <end position="698"/>
    </location>
</feature>
<dbReference type="GO" id="GO:0000095">
    <property type="term" value="F:S-adenosyl-L-methionine transmembrane transporter activity"/>
    <property type="evidence" value="ECO:0000318"/>
    <property type="project" value="GO_Central"/>
</dbReference>
<dbReference type="Pfam" id="PF00153">
    <property type="entry name" value="Mito_carr"/>
    <property type="match status" value="3"/>
</dbReference>
<evidence type="ECO:0000256" key="5">
    <source>
        <dbReference type="ARBA" id="ARBA00022737"/>
    </source>
</evidence>
<evidence type="ECO:0000256" key="9">
    <source>
        <dbReference type="PROSITE-ProRule" id="PRU00282"/>
    </source>
</evidence>
<evidence type="ECO:0000259" key="12">
    <source>
        <dbReference type="PROSITE" id="PS50222"/>
    </source>
</evidence>
<dbReference type="SUPFAM" id="SSF103506">
    <property type="entry name" value="Mitochondrial carrier"/>
    <property type="match status" value="1"/>
</dbReference>
<feature type="repeat" description="Solcar" evidence="9">
    <location>
        <begin position="191"/>
        <end position="271"/>
    </location>
</feature>
<evidence type="ECO:0000256" key="6">
    <source>
        <dbReference type="ARBA" id="ARBA00022837"/>
    </source>
</evidence>
<keyword evidence="4 9" id="KW-0812">Transmembrane</keyword>
<evidence type="ECO:0000256" key="3">
    <source>
        <dbReference type="ARBA" id="ARBA00022448"/>
    </source>
</evidence>
<dbReference type="STRING" id="105231.A0A1Y1HSF0"/>
<proteinExistence type="inferred from homology"/>
<dbReference type="Gene3D" id="1.10.238.10">
    <property type="entry name" value="EF-hand"/>
    <property type="match status" value="1"/>
</dbReference>
<name>A0A1Y1HSF0_KLENI</name>
<keyword evidence="3" id="KW-0813">Transport</keyword>
<evidence type="ECO:0000256" key="1">
    <source>
        <dbReference type="ARBA" id="ARBA00004448"/>
    </source>
</evidence>
<dbReference type="InterPro" id="IPR018247">
    <property type="entry name" value="EF_Hand_1_Ca_BS"/>
</dbReference>
<dbReference type="InterPro" id="IPR023395">
    <property type="entry name" value="MCP_dom_sf"/>
</dbReference>
<dbReference type="PROSITE" id="PS50222">
    <property type="entry name" value="EF_HAND_2"/>
    <property type="match status" value="1"/>
</dbReference>
<comment type="similarity">
    <text evidence="2">Belongs to the mitochondrial carrier (TC 2.A.29) family.</text>
</comment>
<feature type="repeat" description="Solcar" evidence="9">
    <location>
        <begin position="280"/>
        <end position="362"/>
    </location>
</feature>
<dbReference type="PANTHER" id="PTHR45667">
    <property type="entry name" value="S-ADENOSYLMETHIONINE MITOCHONDRIAL CARRIER PROTEIN"/>
    <property type="match status" value="1"/>
</dbReference>
<sequence length="804" mass="87307">MDNLPPLRKTAYPDRRKLSSVQEFYRYTEAEGRRLFEELDADRDGNVTLEDLEAAMRRRRLPQEYARKFLHKVRRGLFAKSFTWEEFSALMDEREPAILRAYNSLDLNSAGTLQRSQIKASLQRNGLPTTDRNINAMMRFLTGEADGQIAYGQFRNFLLLLPPERLRDHPSTVWFEAATVVPLYAPAVATGSVLKSALAGGLACAIPTFFLHPVDTMKTRVQASTMSLRDLVQQLPEIGARGLYRGAVPAIAGQFAGQGLRTGMLEASKAVLKNVAPDIPEMQVQSLASFTSTFMGTALRIPCEVIKQRCQAGLYDNWQAAAIGTYRSDGLPGFFRGTTATLLREVPFYVAGMMIYEQIKKGVRKGIRRELKPWETIAVGGFSGGLAAVTTTPFDVIKTRMMTAQPGVASSMGATFVHILKNEGVMALYKGALPRFFWIAPLGAMNFAGYELAKRAMEDQDRKQAREAEATAEAELRALEEAEANQRRSVFPQFSKLPDLREKLPRLRTVLSDLRTRVSKPRTSGQRSTVAGSVKGLVERIGGRNKRETETETVTDIETAGTGRITGRVGGSHEKGYVGGLEKEGSTQTLGKVELEEVRGETGLKGLVARIDKQRKGLNSVGGFTWPGKSKEGEGSEKGVTKESVNTVSGHKGEVPSKEGSGQPVKNASEEGVSERVGESVAATLRKSETEPAQREGEAPLAGSVGGASGRFGAAAGETGPASVPVEQRDRRGFLAGVPVPGIFKRPRKVGSNGNDRSAGTGSSRANLVTTDVQSANDAELEKDGSVSEGLIAAVQKKDDMEKK</sequence>
<feature type="region of interest" description="Disordered" evidence="11">
    <location>
        <begin position="618"/>
        <end position="804"/>
    </location>
</feature>
<evidence type="ECO:0000256" key="4">
    <source>
        <dbReference type="ARBA" id="ARBA00022692"/>
    </source>
</evidence>
<dbReference type="GO" id="GO:0005743">
    <property type="term" value="C:mitochondrial inner membrane"/>
    <property type="evidence" value="ECO:0000318"/>
    <property type="project" value="GO_Central"/>
</dbReference>
<feature type="compositionally biased region" description="Polar residues" evidence="11">
    <location>
        <begin position="752"/>
        <end position="777"/>
    </location>
</feature>
<keyword evidence="8 9" id="KW-0472">Membrane</keyword>
<dbReference type="InterPro" id="IPR002048">
    <property type="entry name" value="EF_hand_dom"/>
</dbReference>
<dbReference type="InterPro" id="IPR018108">
    <property type="entry name" value="MCP_transmembrane"/>
</dbReference>
<dbReference type="PROSITE" id="PS50920">
    <property type="entry name" value="SOLCAR"/>
    <property type="match status" value="3"/>
</dbReference>
<evidence type="ECO:0000256" key="8">
    <source>
        <dbReference type="ARBA" id="ARBA00023136"/>
    </source>
</evidence>
<evidence type="ECO:0000256" key="2">
    <source>
        <dbReference type="ARBA" id="ARBA00006375"/>
    </source>
</evidence>
<evidence type="ECO:0000313" key="14">
    <source>
        <dbReference type="Proteomes" id="UP000054558"/>
    </source>
</evidence>
<protein>
    <submittedName>
        <fullName evidence="13">Mitochondrial substrate carrier family protein</fullName>
    </submittedName>
</protein>
<dbReference type="OrthoDB" id="276989at2759"/>
<evidence type="ECO:0000256" key="11">
    <source>
        <dbReference type="SAM" id="MobiDB-lite"/>
    </source>
</evidence>
<feature type="compositionally biased region" description="Basic and acidic residues" evidence="11">
    <location>
        <begin position="571"/>
        <end position="582"/>
    </location>
</feature>
<evidence type="ECO:0000256" key="7">
    <source>
        <dbReference type="ARBA" id="ARBA00022989"/>
    </source>
</evidence>
<feature type="compositionally biased region" description="Basic and acidic residues" evidence="11">
    <location>
        <begin position="629"/>
        <end position="641"/>
    </location>
</feature>
<accession>A0A1Y1HSF0</accession>
<keyword evidence="10" id="KW-0175">Coiled coil</keyword>
<evidence type="ECO:0000313" key="13">
    <source>
        <dbReference type="EMBL" id="GAQ81564.1"/>
    </source>
</evidence>
<dbReference type="InterPro" id="IPR011992">
    <property type="entry name" value="EF-hand-dom_pair"/>
</dbReference>
<evidence type="ECO:0000256" key="10">
    <source>
        <dbReference type="SAM" id="Coils"/>
    </source>
</evidence>
<keyword evidence="6" id="KW-0106">Calcium</keyword>
<keyword evidence="7" id="KW-1133">Transmembrane helix</keyword>
<feature type="coiled-coil region" evidence="10">
    <location>
        <begin position="462"/>
        <end position="489"/>
    </location>
</feature>
<keyword evidence="14" id="KW-1185">Reference proteome</keyword>
<dbReference type="Proteomes" id="UP000054558">
    <property type="component" value="Unassembled WGS sequence"/>
</dbReference>
<dbReference type="GO" id="GO:0005509">
    <property type="term" value="F:calcium ion binding"/>
    <property type="evidence" value="ECO:0007669"/>
    <property type="project" value="InterPro"/>
</dbReference>
<dbReference type="PROSITE" id="PS00018">
    <property type="entry name" value="EF_HAND_1"/>
    <property type="match status" value="1"/>
</dbReference>
<dbReference type="AlphaFoldDB" id="A0A1Y1HSF0"/>
<dbReference type="SUPFAM" id="SSF47473">
    <property type="entry name" value="EF-hand"/>
    <property type="match status" value="1"/>
</dbReference>
<dbReference type="EMBL" id="DF237033">
    <property type="protein sequence ID" value="GAQ81564.1"/>
    <property type="molecule type" value="Genomic_DNA"/>
</dbReference>
<dbReference type="FunFam" id="1.50.40.10:FF:000041">
    <property type="entry name" value="Mitochondrial substrate carrier family protein"/>
    <property type="match status" value="1"/>
</dbReference>
<comment type="subcellular location">
    <subcellularLocation>
        <location evidence="1">Mitochondrion inner membrane</location>
        <topology evidence="1">Multi-pass membrane protein</topology>
    </subcellularLocation>
</comment>
<keyword evidence="5" id="KW-0677">Repeat</keyword>